<dbReference type="AlphaFoldDB" id="A0A1P8KQI4"/>
<protein>
    <recommendedName>
        <fullName evidence="3">NADH dehydrogenase</fullName>
    </recommendedName>
</protein>
<evidence type="ECO:0008006" key="3">
    <source>
        <dbReference type="Google" id="ProtNLM"/>
    </source>
</evidence>
<dbReference type="KEGG" id="alp:LPB137_13385"/>
<dbReference type="Proteomes" id="UP000186074">
    <property type="component" value="Chromosome"/>
</dbReference>
<sequence length="269" mass="30988">MSKKELISKSDFILCLGTMLSNNKEEVRNSIIESIAKTNAQFIYMHPIDNIDLKLYYTQFIKYEVGSEEGILALLLDTFVKQSNEQIQKYINDLDLGYISAESSAGEEEFEEAYENSLNAKVKTLIIGDDLIEHPRVENIIKLICVIKKFTDFNIIVLDEKFEEKINSCNNLDLEEVEDLKSFDGTIVYRLIEDESTQDLIASQSFARIAKVANNDKVYLNYKNSKVLKTIKIDEKLQGTIAIAKITDCDEEIFKDYRYKQVKIQKVDE</sequence>
<dbReference type="EMBL" id="CP019070">
    <property type="protein sequence ID" value="APW66781.1"/>
    <property type="molecule type" value="Genomic_DNA"/>
</dbReference>
<evidence type="ECO:0000313" key="1">
    <source>
        <dbReference type="EMBL" id="APW66781.1"/>
    </source>
</evidence>
<proteinExistence type="predicted"/>
<reference evidence="1 2" key="1">
    <citation type="submission" date="2017-01" db="EMBL/GenBank/DDBJ databases">
        <title>Genome sequencing of Arcobacter sp. LPB0137.</title>
        <authorList>
            <person name="Lee G.-W."/>
            <person name="Yi H."/>
        </authorList>
    </citation>
    <scope>NUCLEOTIDE SEQUENCE [LARGE SCALE GENOMIC DNA]</scope>
    <source>
        <strain evidence="1 2">LPB0137</strain>
    </source>
</reference>
<keyword evidence="2" id="KW-1185">Reference proteome</keyword>
<evidence type="ECO:0000313" key="2">
    <source>
        <dbReference type="Proteomes" id="UP000186074"/>
    </source>
</evidence>
<dbReference type="RefSeq" id="WP_076088913.1">
    <property type="nucleotide sequence ID" value="NZ_CP019070.1"/>
</dbReference>
<dbReference type="OrthoDB" id="5326713at2"/>
<dbReference type="STRING" id="1850254.LPB137_13385"/>
<accession>A0A1P8KQI4</accession>
<organism evidence="1 2">
    <name type="scientific">Poseidonibacter parvus</name>
    <dbReference type="NCBI Taxonomy" id="1850254"/>
    <lineage>
        <taxon>Bacteria</taxon>
        <taxon>Pseudomonadati</taxon>
        <taxon>Campylobacterota</taxon>
        <taxon>Epsilonproteobacteria</taxon>
        <taxon>Campylobacterales</taxon>
        <taxon>Arcobacteraceae</taxon>
        <taxon>Poseidonibacter</taxon>
    </lineage>
</organism>
<gene>
    <name evidence="1" type="ORF">LPB137_13385</name>
</gene>
<name>A0A1P8KQI4_9BACT</name>